<sequence>MELSQMSPRRPYLLRAHYEWLLDNNMTPHLVIDVTLRGVNVPMEYARDGQIVLNIAPRAVGNLELTNDEVRFNARFGGVPRRVNVSMAAVIAIYGRENGAGMMFEPEAAYKDEYLFKSASDQDKAGTSASATDNLVLVTDTLSDAEDNSGTSPDDEPPKPTRGRPALRVVK</sequence>
<dbReference type="AlphaFoldDB" id="A0A022PI22"/>
<dbReference type="Gene3D" id="2.30.30.220">
    <property type="entry name" value="SspB-like"/>
    <property type="match status" value="1"/>
</dbReference>
<comment type="caution">
    <text evidence="4">The sequence shown here is derived from an EMBL/GenBank/DDBJ whole genome shotgun (WGS) entry which is preliminary data.</text>
</comment>
<keyword evidence="5" id="KW-1185">Reference proteome</keyword>
<evidence type="ECO:0000313" key="4">
    <source>
        <dbReference type="EMBL" id="EYU14543.1"/>
    </source>
</evidence>
<feature type="region of interest" description="Disordered" evidence="3">
    <location>
        <begin position="121"/>
        <end position="171"/>
    </location>
</feature>
<evidence type="ECO:0000256" key="1">
    <source>
        <dbReference type="ARBA" id="ARBA00061159"/>
    </source>
</evidence>
<dbReference type="InterPro" id="IPR036760">
    <property type="entry name" value="SspB-like_sf"/>
</dbReference>
<dbReference type="GO" id="GO:0005840">
    <property type="term" value="C:ribosome"/>
    <property type="evidence" value="ECO:0007669"/>
    <property type="project" value="TreeGrafter"/>
</dbReference>
<dbReference type="PATRIC" id="fig|1393736.3.peg.2981"/>
<dbReference type="NCBIfam" id="NF008763">
    <property type="entry name" value="PRK11798.1-2"/>
    <property type="match status" value="1"/>
</dbReference>
<evidence type="ECO:0000256" key="2">
    <source>
        <dbReference type="ARBA" id="ARBA00069299"/>
    </source>
</evidence>
<dbReference type="InterPro" id="IPR007481">
    <property type="entry name" value="SspB"/>
</dbReference>
<dbReference type="GO" id="GO:0005829">
    <property type="term" value="C:cytosol"/>
    <property type="evidence" value="ECO:0007669"/>
    <property type="project" value="TreeGrafter"/>
</dbReference>
<reference evidence="4 5" key="1">
    <citation type="submission" date="2014-03" db="EMBL/GenBank/DDBJ databases">
        <title>Draft Genome of Photorhabdus luminescens BA1, an Egyptian Isolate.</title>
        <authorList>
            <person name="Ghazal S."/>
            <person name="Hurst S.G.IV."/>
            <person name="Morris K."/>
            <person name="Thomas K."/>
            <person name="Tisa L.S."/>
        </authorList>
    </citation>
    <scope>NUCLEOTIDE SEQUENCE [LARGE SCALE GENOMIC DNA]</scope>
    <source>
        <strain evidence="4 5">BA1</strain>
    </source>
</reference>
<protein>
    <recommendedName>
        <fullName evidence="2">Stringent starvation protein B</fullName>
    </recommendedName>
</protein>
<name>A0A022PI22_9GAMM</name>
<gene>
    <name evidence="4" type="ORF">BA1DRAFT_02912</name>
</gene>
<dbReference type="SUPFAM" id="SSF101738">
    <property type="entry name" value="SspB-like"/>
    <property type="match status" value="1"/>
</dbReference>
<evidence type="ECO:0000256" key="3">
    <source>
        <dbReference type="SAM" id="MobiDB-lite"/>
    </source>
</evidence>
<dbReference type="NCBIfam" id="NF008769">
    <property type="entry name" value="PRK11798.2-5"/>
    <property type="match status" value="1"/>
</dbReference>
<dbReference type="Pfam" id="PF04386">
    <property type="entry name" value="SspB"/>
    <property type="match status" value="1"/>
</dbReference>
<accession>A0A022PI22</accession>
<dbReference type="EMBL" id="JFGV01000044">
    <property type="protein sequence ID" value="EYU14543.1"/>
    <property type="molecule type" value="Genomic_DNA"/>
</dbReference>
<dbReference type="FunFam" id="2.30.30.220:FF:000001">
    <property type="entry name" value="ClpXP protease specificity-enhancing factor"/>
    <property type="match status" value="1"/>
</dbReference>
<dbReference type="PANTHER" id="PTHR37486">
    <property type="entry name" value="STRINGENT STARVATION PROTEIN B"/>
    <property type="match status" value="1"/>
</dbReference>
<proteinExistence type="inferred from homology"/>
<dbReference type="PANTHER" id="PTHR37486:SF1">
    <property type="entry name" value="STRINGENT STARVATION PROTEIN B"/>
    <property type="match status" value="1"/>
</dbReference>
<comment type="similarity">
    <text evidence="1">Belongs to the SspB family.</text>
</comment>
<evidence type="ECO:0000313" key="5">
    <source>
        <dbReference type="Proteomes" id="UP000023464"/>
    </source>
</evidence>
<organism evidence="4 5">
    <name type="scientific">Photorhabdus aegyptia</name>
    <dbReference type="NCBI Taxonomy" id="2805098"/>
    <lineage>
        <taxon>Bacteria</taxon>
        <taxon>Pseudomonadati</taxon>
        <taxon>Pseudomonadota</taxon>
        <taxon>Gammaproteobacteria</taxon>
        <taxon>Enterobacterales</taxon>
        <taxon>Morganellaceae</taxon>
        <taxon>Photorhabdus</taxon>
    </lineage>
</organism>
<dbReference type="Proteomes" id="UP000023464">
    <property type="component" value="Unassembled WGS sequence"/>
</dbReference>
<dbReference type="RefSeq" id="WP_036780310.1">
    <property type="nucleotide sequence ID" value="NZ_CAWLTM010000071.1"/>
</dbReference>
<dbReference type="GO" id="GO:0045732">
    <property type="term" value="P:positive regulation of protein catabolic process"/>
    <property type="evidence" value="ECO:0007669"/>
    <property type="project" value="TreeGrafter"/>
</dbReference>
<dbReference type="NCBIfam" id="NF008762">
    <property type="entry name" value="PRK11798.1-1"/>
    <property type="match status" value="1"/>
</dbReference>
<dbReference type="PIRSF" id="PIRSF005276">
    <property type="entry name" value="SspB"/>
    <property type="match status" value="1"/>
</dbReference>